<accession>A0A3R9PPH2</accession>
<proteinExistence type="predicted"/>
<reference evidence="6 7" key="1">
    <citation type="submission" date="2018-12" db="EMBL/GenBank/DDBJ databases">
        <authorList>
            <person name="Feng G."/>
            <person name="Zhu H."/>
        </authorList>
    </citation>
    <scope>NUCLEOTIDE SEQUENCE [LARGE SCALE GENOMIC DNA]</scope>
    <source>
        <strain evidence="6 7">LMG 26000</strain>
    </source>
</reference>
<dbReference type="PROSITE" id="PS51296">
    <property type="entry name" value="RIESKE"/>
    <property type="match status" value="1"/>
</dbReference>
<evidence type="ECO:0000259" key="5">
    <source>
        <dbReference type="PROSITE" id="PS51296"/>
    </source>
</evidence>
<evidence type="ECO:0000313" key="7">
    <source>
        <dbReference type="Proteomes" id="UP000270291"/>
    </source>
</evidence>
<dbReference type="RefSeq" id="WP_125439035.1">
    <property type="nucleotide sequence ID" value="NZ_RWIU01000004.1"/>
</dbReference>
<dbReference type="EMBL" id="RWIU01000004">
    <property type="protein sequence ID" value="RSK42991.1"/>
    <property type="molecule type" value="Genomic_DNA"/>
</dbReference>
<dbReference type="GO" id="GO:0051537">
    <property type="term" value="F:2 iron, 2 sulfur cluster binding"/>
    <property type="evidence" value="ECO:0007669"/>
    <property type="project" value="UniProtKB-KW"/>
</dbReference>
<evidence type="ECO:0000256" key="3">
    <source>
        <dbReference type="ARBA" id="ARBA00023004"/>
    </source>
</evidence>
<keyword evidence="3" id="KW-0408">Iron</keyword>
<comment type="caution">
    <text evidence="6">The sequence shown here is derived from an EMBL/GenBank/DDBJ whole genome shotgun (WGS) entry which is preliminary data.</text>
</comment>
<organism evidence="6 7">
    <name type="scientific">Hymenobacter perfusus</name>
    <dbReference type="NCBI Taxonomy" id="1236770"/>
    <lineage>
        <taxon>Bacteria</taxon>
        <taxon>Pseudomonadati</taxon>
        <taxon>Bacteroidota</taxon>
        <taxon>Cytophagia</taxon>
        <taxon>Cytophagales</taxon>
        <taxon>Hymenobacteraceae</taxon>
        <taxon>Hymenobacter</taxon>
    </lineage>
</organism>
<dbReference type="Gene3D" id="2.102.10.10">
    <property type="entry name" value="Rieske [2Fe-2S] iron-sulphur domain"/>
    <property type="match status" value="1"/>
</dbReference>
<dbReference type="Pfam" id="PF00355">
    <property type="entry name" value="Rieske"/>
    <property type="match status" value="1"/>
</dbReference>
<dbReference type="AlphaFoldDB" id="A0A3R9PPH2"/>
<evidence type="ECO:0000256" key="4">
    <source>
        <dbReference type="ARBA" id="ARBA00023014"/>
    </source>
</evidence>
<protein>
    <submittedName>
        <fullName evidence="6">Rieske (2Fe-2S) protein</fullName>
    </submittedName>
</protein>
<evidence type="ECO:0000256" key="2">
    <source>
        <dbReference type="ARBA" id="ARBA00022723"/>
    </source>
</evidence>
<dbReference type="GO" id="GO:0046872">
    <property type="term" value="F:metal ion binding"/>
    <property type="evidence" value="ECO:0007669"/>
    <property type="project" value="UniProtKB-KW"/>
</dbReference>
<dbReference type="InterPro" id="IPR017941">
    <property type="entry name" value="Rieske_2Fe-2S"/>
</dbReference>
<dbReference type="InterPro" id="IPR036922">
    <property type="entry name" value="Rieske_2Fe-2S_sf"/>
</dbReference>
<dbReference type="Proteomes" id="UP000270291">
    <property type="component" value="Unassembled WGS sequence"/>
</dbReference>
<evidence type="ECO:0000256" key="1">
    <source>
        <dbReference type="ARBA" id="ARBA00022714"/>
    </source>
</evidence>
<keyword evidence="7" id="KW-1185">Reference proteome</keyword>
<gene>
    <name evidence="6" type="ORF">EI293_14475</name>
</gene>
<sequence>MDRKDFLQLFVLGTAAAATGCLGACSKDESTGPTTGAANVDFTVDLAAAASASLVAGTGYVYSSDNAVIVAKTSAGSYVAVQAPCTHEGVRVTFNSSRQQFFCAQHSAYFSPTGAVVSGPPPRALKQYTVTQTGNSLRITG</sequence>
<dbReference type="OrthoDB" id="165343at2"/>
<keyword evidence="4" id="KW-0411">Iron-sulfur</keyword>
<dbReference type="SUPFAM" id="SSF50022">
    <property type="entry name" value="ISP domain"/>
    <property type="match status" value="1"/>
</dbReference>
<dbReference type="PROSITE" id="PS51257">
    <property type="entry name" value="PROKAR_LIPOPROTEIN"/>
    <property type="match status" value="1"/>
</dbReference>
<evidence type="ECO:0000313" key="6">
    <source>
        <dbReference type="EMBL" id="RSK42991.1"/>
    </source>
</evidence>
<name>A0A3R9PPH2_9BACT</name>
<keyword evidence="2" id="KW-0479">Metal-binding</keyword>
<keyword evidence="1" id="KW-0001">2Fe-2S</keyword>
<feature type="domain" description="Rieske" evidence="5">
    <location>
        <begin position="46"/>
        <end position="139"/>
    </location>
</feature>
<dbReference type="CDD" id="cd03467">
    <property type="entry name" value="Rieske"/>
    <property type="match status" value="1"/>
</dbReference>